<dbReference type="PRINTS" id="PR00032">
    <property type="entry name" value="HTHARAC"/>
</dbReference>
<gene>
    <name evidence="9" type="ORF">SAMN02745111_02280</name>
</gene>
<organism evidence="9 10">
    <name type="scientific">Eubacterium uniforme</name>
    <dbReference type="NCBI Taxonomy" id="39495"/>
    <lineage>
        <taxon>Bacteria</taxon>
        <taxon>Bacillati</taxon>
        <taxon>Bacillota</taxon>
        <taxon>Clostridia</taxon>
        <taxon>Eubacteriales</taxon>
        <taxon>Eubacteriaceae</taxon>
        <taxon>Eubacterium</taxon>
    </lineage>
</organism>
<dbReference type="RefSeq" id="WP_078767106.1">
    <property type="nucleotide sequence ID" value="NZ_FUXZ01000017.1"/>
</dbReference>
<dbReference type="GO" id="GO:0043565">
    <property type="term" value="F:sequence-specific DNA binding"/>
    <property type="evidence" value="ECO:0007669"/>
    <property type="project" value="InterPro"/>
</dbReference>
<dbReference type="PANTHER" id="PTHR43280">
    <property type="entry name" value="ARAC-FAMILY TRANSCRIPTIONAL REGULATOR"/>
    <property type="match status" value="1"/>
</dbReference>
<evidence type="ECO:0000313" key="9">
    <source>
        <dbReference type="EMBL" id="SKA72033.1"/>
    </source>
</evidence>
<dbReference type="STRING" id="39495.SAMN02745111_02280"/>
<dbReference type="GO" id="GO:0000160">
    <property type="term" value="P:phosphorelay signal transduction system"/>
    <property type="evidence" value="ECO:0007669"/>
    <property type="project" value="InterPro"/>
</dbReference>
<dbReference type="EMBL" id="FUXZ01000017">
    <property type="protein sequence ID" value="SKA72033.1"/>
    <property type="molecule type" value="Genomic_DNA"/>
</dbReference>
<dbReference type="PROSITE" id="PS00041">
    <property type="entry name" value="HTH_ARAC_FAMILY_1"/>
    <property type="match status" value="1"/>
</dbReference>
<dbReference type="InterPro" id="IPR001789">
    <property type="entry name" value="Sig_transdc_resp-reg_receiver"/>
</dbReference>
<keyword evidence="3" id="KW-0238">DNA-binding</keyword>
<comment type="function">
    <text evidence="5">May play the central regulatory role in sporulation. It may be an element of the effector pathway responsible for the activation of sporulation genes in response to nutritional stress. Spo0A may act in concert with spo0H (a sigma factor) to control the expression of some genes that are critical to the sporulation process.</text>
</comment>
<dbReference type="Pfam" id="PF12833">
    <property type="entry name" value="HTH_18"/>
    <property type="match status" value="1"/>
</dbReference>
<dbReference type="SUPFAM" id="SSF46689">
    <property type="entry name" value="Homeodomain-like"/>
    <property type="match status" value="2"/>
</dbReference>
<dbReference type="InterPro" id="IPR011006">
    <property type="entry name" value="CheY-like_superfamily"/>
</dbReference>
<dbReference type="GO" id="GO:0003700">
    <property type="term" value="F:DNA-binding transcription factor activity"/>
    <property type="evidence" value="ECO:0007669"/>
    <property type="project" value="InterPro"/>
</dbReference>
<dbReference type="InterPro" id="IPR020449">
    <property type="entry name" value="Tscrpt_reg_AraC-type_HTH"/>
</dbReference>
<keyword evidence="4" id="KW-0804">Transcription</keyword>
<keyword evidence="6" id="KW-0597">Phosphoprotein</keyword>
<dbReference type="Proteomes" id="UP000190814">
    <property type="component" value="Unassembled WGS sequence"/>
</dbReference>
<dbReference type="Gene3D" id="1.10.10.60">
    <property type="entry name" value="Homeodomain-like"/>
    <property type="match status" value="2"/>
</dbReference>
<evidence type="ECO:0000259" key="7">
    <source>
        <dbReference type="PROSITE" id="PS01124"/>
    </source>
</evidence>
<dbReference type="CDD" id="cd17536">
    <property type="entry name" value="REC_YesN-like"/>
    <property type="match status" value="1"/>
</dbReference>
<dbReference type="AlphaFoldDB" id="A0A1T4W480"/>
<dbReference type="PROSITE" id="PS50110">
    <property type="entry name" value="RESPONSE_REGULATORY"/>
    <property type="match status" value="1"/>
</dbReference>
<evidence type="ECO:0000256" key="6">
    <source>
        <dbReference type="PROSITE-ProRule" id="PRU00169"/>
    </source>
</evidence>
<dbReference type="SMART" id="SM00448">
    <property type="entry name" value="REC"/>
    <property type="match status" value="1"/>
</dbReference>
<dbReference type="Pfam" id="PF00072">
    <property type="entry name" value="Response_reg"/>
    <property type="match status" value="1"/>
</dbReference>
<dbReference type="InterPro" id="IPR018062">
    <property type="entry name" value="HTH_AraC-typ_CS"/>
</dbReference>
<reference evidence="9 10" key="1">
    <citation type="submission" date="2017-02" db="EMBL/GenBank/DDBJ databases">
        <authorList>
            <person name="Peterson S.W."/>
        </authorList>
    </citation>
    <scope>NUCLEOTIDE SEQUENCE [LARGE SCALE GENOMIC DNA]</scope>
    <source>
        <strain evidence="9 10">ATCC 35992</strain>
    </source>
</reference>
<feature type="domain" description="HTH araC/xylS-type" evidence="7">
    <location>
        <begin position="431"/>
        <end position="528"/>
    </location>
</feature>
<dbReference type="InterPro" id="IPR018060">
    <property type="entry name" value="HTH_AraC"/>
</dbReference>
<evidence type="ECO:0000256" key="3">
    <source>
        <dbReference type="ARBA" id="ARBA00023125"/>
    </source>
</evidence>
<evidence type="ECO:0000256" key="2">
    <source>
        <dbReference type="ARBA" id="ARBA00023015"/>
    </source>
</evidence>
<dbReference type="Gene3D" id="3.40.50.2300">
    <property type="match status" value="1"/>
</dbReference>
<dbReference type="SMART" id="SM00342">
    <property type="entry name" value="HTH_ARAC"/>
    <property type="match status" value="1"/>
</dbReference>
<evidence type="ECO:0000256" key="1">
    <source>
        <dbReference type="ARBA" id="ARBA00018672"/>
    </source>
</evidence>
<keyword evidence="2" id="KW-0805">Transcription regulation</keyword>
<evidence type="ECO:0000256" key="4">
    <source>
        <dbReference type="ARBA" id="ARBA00023163"/>
    </source>
</evidence>
<feature type="modified residue" description="4-aspartylphosphate" evidence="6">
    <location>
        <position position="55"/>
    </location>
</feature>
<evidence type="ECO:0000313" key="10">
    <source>
        <dbReference type="Proteomes" id="UP000190814"/>
    </source>
</evidence>
<protein>
    <recommendedName>
        <fullName evidence="1">Stage 0 sporulation protein A homolog</fullName>
    </recommendedName>
</protein>
<proteinExistence type="predicted"/>
<dbReference type="OrthoDB" id="9794370at2"/>
<dbReference type="PANTHER" id="PTHR43280:SF2">
    <property type="entry name" value="HTH-TYPE TRANSCRIPTIONAL REGULATOR EXSA"/>
    <property type="match status" value="1"/>
</dbReference>
<name>A0A1T4W480_9FIRM</name>
<sequence>MYRIMLADDEGIVIDSFTYLLEEEFGDDVIIESGKTGRSVIELAERFRPDIAIMDIRMPGINGIDAIREIRKRNSQVVFIVASAYDKFDYAKEAINLGVMDYLNKPVEKNQFIETVKKAMEIIDRDREKRTMELETKEKLETVVPIIESGLIYNLLFQDFFKDDLVSFNKLLEIDEKYGYMIVLLFGDDQQGNQMTNAIGTSVKVQNYIRDLRDIVKGYTGGIVGPVMANKIAVFVPTEKTEFEYNERINLIETARLMVRRLNREFDIKFRAGIGTIKPLDKMVSSYNEGVDGLTMSSDSVIHADDLAIGCGYEEDYPIDTENNLIEGVRRGDLNMAINAAGQFFDWMVENYNDYDSDIKVKTLEFVIWAEHLGYSKGGKTYRFRSREDYLPYINSVKDYDELRSWFIDKISEACQNVMFRKEAQSTGIIDKAKEYIYANFKKDISLDDVSREVDISPYYFSKIFKKETGENFIEYLTNIRIEKAKELLENTDMSMKEICLEVGYSNPNYFSRSFKKNVGVTPTEYKG</sequence>
<evidence type="ECO:0000259" key="8">
    <source>
        <dbReference type="PROSITE" id="PS50110"/>
    </source>
</evidence>
<evidence type="ECO:0000256" key="5">
    <source>
        <dbReference type="ARBA" id="ARBA00024867"/>
    </source>
</evidence>
<dbReference type="PROSITE" id="PS01124">
    <property type="entry name" value="HTH_ARAC_FAMILY_2"/>
    <property type="match status" value="1"/>
</dbReference>
<keyword evidence="10" id="KW-1185">Reference proteome</keyword>
<dbReference type="InterPro" id="IPR009057">
    <property type="entry name" value="Homeodomain-like_sf"/>
</dbReference>
<feature type="domain" description="Response regulatory" evidence="8">
    <location>
        <begin position="3"/>
        <end position="120"/>
    </location>
</feature>
<accession>A0A1T4W480</accession>
<dbReference type="SUPFAM" id="SSF52172">
    <property type="entry name" value="CheY-like"/>
    <property type="match status" value="1"/>
</dbReference>